<dbReference type="EMBL" id="QRBF01000003">
    <property type="protein sequence ID" value="RDS84144.1"/>
    <property type="molecule type" value="Genomic_DNA"/>
</dbReference>
<dbReference type="AlphaFoldDB" id="A0A370X6T5"/>
<evidence type="ECO:0000313" key="4">
    <source>
        <dbReference type="Proteomes" id="UP000255334"/>
    </source>
</evidence>
<dbReference type="InterPro" id="IPR025221">
    <property type="entry name" value="E1-N_dom"/>
</dbReference>
<dbReference type="Pfam" id="PF00899">
    <property type="entry name" value="ThiF"/>
    <property type="match status" value="1"/>
</dbReference>
<dbReference type="RefSeq" id="WP_115477945.1">
    <property type="nucleotide sequence ID" value="NZ_QRBF01000003.1"/>
</dbReference>
<sequence>MASNKVTTESHNENAITLAAALGLSQEQASKLLNLTVLVTAHEGDPIGLQFAQEVSDLLVRTVDTVASTYVEHTNVEIVIGVAKPRTNATAIYVSLDEQRAVISSHPCATSASQYAPKIFHLIAACYTSAMSLYFATGSQLPSGIQDPLKIIFADFGIDPASVEQPVDIGHAYLAGAGAIGNGLLWAARHLNFYGQLEIVDDDDVSSGNLNRQVWFDTDDIGQPKAARLVKRAQNAFPNLKLVPRQQRLQDLQEHNHDAWLARLIVAVDSRRARRSLQREIPGEVFDASTTDIREVVVHYHKQPNLYACLSCIYEQDEEETTRERHIADHLGVSIEEVKTERISDASAEAIVRRFPKLSGAAIAGTAYDSLFKTLCAEGELKDVSDNRVVAPFSFVSVLAGSLLALELVRRLGHGHRDTGFNYWRLSPWHEPLPRRRALRPKQSNCEFCDEPILVKLATRFWENKETSRA</sequence>
<dbReference type="InterPro" id="IPR000594">
    <property type="entry name" value="ThiF_NAD_FAD-bd"/>
</dbReference>
<comment type="caution">
    <text evidence="3">The sequence shown here is derived from an EMBL/GenBank/DDBJ whole genome shotgun (WGS) entry which is preliminary data.</text>
</comment>
<dbReference type="InterPro" id="IPR035985">
    <property type="entry name" value="Ubiquitin-activating_enz"/>
</dbReference>
<dbReference type="Gene3D" id="3.40.50.720">
    <property type="entry name" value="NAD(P)-binding Rossmann-like Domain"/>
    <property type="match status" value="1"/>
</dbReference>
<dbReference type="GO" id="GO:0016779">
    <property type="term" value="F:nucleotidyltransferase activity"/>
    <property type="evidence" value="ECO:0007669"/>
    <property type="project" value="TreeGrafter"/>
</dbReference>
<keyword evidence="4" id="KW-1185">Reference proteome</keyword>
<dbReference type="PANTHER" id="PTHR10953">
    <property type="entry name" value="UBIQUITIN-ACTIVATING ENZYME E1"/>
    <property type="match status" value="1"/>
</dbReference>
<dbReference type="GO" id="GO:0032446">
    <property type="term" value="P:protein modification by small protein conjugation"/>
    <property type="evidence" value="ECO:0007669"/>
    <property type="project" value="TreeGrafter"/>
</dbReference>
<evidence type="ECO:0000259" key="1">
    <source>
        <dbReference type="Pfam" id="PF00899"/>
    </source>
</evidence>
<dbReference type="OrthoDB" id="9804427at2"/>
<feature type="domain" description="E1 N-terminal" evidence="2">
    <location>
        <begin position="11"/>
        <end position="158"/>
    </location>
</feature>
<gene>
    <name evidence="3" type="ORF">DWU99_10335</name>
</gene>
<dbReference type="Pfam" id="PF14463">
    <property type="entry name" value="E1-N"/>
    <property type="match status" value="1"/>
</dbReference>
<dbReference type="GO" id="GO:0008641">
    <property type="term" value="F:ubiquitin-like modifier activating enzyme activity"/>
    <property type="evidence" value="ECO:0007669"/>
    <property type="project" value="InterPro"/>
</dbReference>
<accession>A0A370X6T5</accession>
<dbReference type="SUPFAM" id="SSF69572">
    <property type="entry name" value="Activating enzymes of the ubiquitin-like proteins"/>
    <property type="match status" value="1"/>
</dbReference>
<dbReference type="GO" id="GO:0004792">
    <property type="term" value="F:thiosulfate-cyanide sulfurtransferase activity"/>
    <property type="evidence" value="ECO:0007669"/>
    <property type="project" value="TreeGrafter"/>
</dbReference>
<evidence type="ECO:0000259" key="2">
    <source>
        <dbReference type="Pfam" id="PF14463"/>
    </source>
</evidence>
<dbReference type="Proteomes" id="UP000255334">
    <property type="component" value="Unassembled WGS sequence"/>
</dbReference>
<evidence type="ECO:0008006" key="5">
    <source>
        <dbReference type="Google" id="ProtNLM"/>
    </source>
</evidence>
<proteinExistence type="predicted"/>
<organism evidence="3 4">
    <name type="scientific">Dyella psychrodurans</name>
    <dbReference type="NCBI Taxonomy" id="1927960"/>
    <lineage>
        <taxon>Bacteria</taxon>
        <taxon>Pseudomonadati</taxon>
        <taxon>Pseudomonadota</taxon>
        <taxon>Gammaproteobacteria</taxon>
        <taxon>Lysobacterales</taxon>
        <taxon>Rhodanobacteraceae</taxon>
        <taxon>Dyella</taxon>
    </lineage>
</organism>
<dbReference type="InterPro" id="IPR045886">
    <property type="entry name" value="ThiF/MoeB/HesA"/>
</dbReference>
<dbReference type="GO" id="GO:0005737">
    <property type="term" value="C:cytoplasm"/>
    <property type="evidence" value="ECO:0007669"/>
    <property type="project" value="TreeGrafter"/>
</dbReference>
<feature type="domain" description="THIF-type NAD/FAD binding fold" evidence="1">
    <location>
        <begin position="172"/>
        <end position="447"/>
    </location>
</feature>
<dbReference type="PANTHER" id="PTHR10953:SF102">
    <property type="entry name" value="ADENYLYLTRANSFERASE AND SULFURTRANSFERASE MOCS3"/>
    <property type="match status" value="1"/>
</dbReference>
<reference evidence="3 4" key="1">
    <citation type="submission" date="2018-07" db="EMBL/GenBank/DDBJ databases">
        <title>Dyella monticola sp. nov. and Dyella psychrodurans sp. nov. isolated from monsoon evergreen broad-leaved forest soil of Dinghu Mountain, China.</title>
        <authorList>
            <person name="Gao Z."/>
            <person name="Qiu L."/>
        </authorList>
    </citation>
    <scope>NUCLEOTIDE SEQUENCE [LARGE SCALE GENOMIC DNA]</scope>
    <source>
        <strain evidence="3 4">4MSK11</strain>
    </source>
</reference>
<name>A0A370X6T5_9GAMM</name>
<protein>
    <recommendedName>
        <fullName evidence="5">THIF-type NAD/FAD binding fold domain-containing protein</fullName>
    </recommendedName>
</protein>
<evidence type="ECO:0000313" key="3">
    <source>
        <dbReference type="EMBL" id="RDS84144.1"/>
    </source>
</evidence>